<feature type="region of interest" description="Disordered" evidence="1">
    <location>
        <begin position="1"/>
        <end position="62"/>
    </location>
</feature>
<evidence type="ECO:0000313" key="2">
    <source>
        <dbReference type="EMBL" id="KAK9092773.1"/>
    </source>
</evidence>
<accession>A0AAP0HL95</accession>
<name>A0AAP0HL95_9MAGN</name>
<dbReference type="AlphaFoldDB" id="A0AAP0HL95"/>
<feature type="compositionally biased region" description="Polar residues" evidence="1">
    <location>
        <begin position="17"/>
        <end position="26"/>
    </location>
</feature>
<keyword evidence="3" id="KW-1185">Reference proteome</keyword>
<proteinExistence type="predicted"/>
<dbReference type="Proteomes" id="UP001420932">
    <property type="component" value="Unassembled WGS sequence"/>
</dbReference>
<organism evidence="2 3">
    <name type="scientific">Stephania yunnanensis</name>
    <dbReference type="NCBI Taxonomy" id="152371"/>
    <lineage>
        <taxon>Eukaryota</taxon>
        <taxon>Viridiplantae</taxon>
        <taxon>Streptophyta</taxon>
        <taxon>Embryophyta</taxon>
        <taxon>Tracheophyta</taxon>
        <taxon>Spermatophyta</taxon>
        <taxon>Magnoliopsida</taxon>
        <taxon>Ranunculales</taxon>
        <taxon>Menispermaceae</taxon>
        <taxon>Menispermoideae</taxon>
        <taxon>Cissampelideae</taxon>
        <taxon>Stephania</taxon>
    </lineage>
</organism>
<evidence type="ECO:0000313" key="3">
    <source>
        <dbReference type="Proteomes" id="UP001420932"/>
    </source>
</evidence>
<sequence>MEGGERARRGRRPPRGNSWTEASPGQQRRKQLRAQGTRMRGAAIAGPTDGKSNSPYSHDGGKDHKTLLADFLGRADVSQRHWSVPVTATELSPPYSPKSAVFIVCLLTHHHMASPDWRNPFYDVPGPIDERHVSHTWHAKVAQEERISGSLCCYGSGGRSMEAVREGMACV</sequence>
<evidence type="ECO:0000256" key="1">
    <source>
        <dbReference type="SAM" id="MobiDB-lite"/>
    </source>
</evidence>
<gene>
    <name evidence="2" type="ORF">Syun_027684</name>
</gene>
<protein>
    <submittedName>
        <fullName evidence="2">Uncharacterized protein</fullName>
    </submittedName>
</protein>
<comment type="caution">
    <text evidence="2">The sequence shown here is derived from an EMBL/GenBank/DDBJ whole genome shotgun (WGS) entry which is preliminary data.</text>
</comment>
<dbReference type="EMBL" id="JBBNAF010000012">
    <property type="protein sequence ID" value="KAK9092773.1"/>
    <property type="molecule type" value="Genomic_DNA"/>
</dbReference>
<reference evidence="2 3" key="1">
    <citation type="submission" date="2024-01" db="EMBL/GenBank/DDBJ databases">
        <title>Genome assemblies of Stephania.</title>
        <authorList>
            <person name="Yang L."/>
        </authorList>
    </citation>
    <scope>NUCLEOTIDE SEQUENCE [LARGE SCALE GENOMIC DNA]</scope>
    <source>
        <strain evidence="2">YNDBR</strain>
        <tissue evidence="2">Leaf</tissue>
    </source>
</reference>